<sequence>MDKRYATLMNPHLYSLGNIISCDSLKPSHLELCIPPSEQADTTVSGHFGPSEHSAFYGSLTGHETSTPFHAEVFHQPAHNYALSGTKHLIDSSCQSEQASLDGGFVCFASQKGIPCQFPHQQVSNLH</sequence>
<proteinExistence type="predicted"/>
<dbReference type="Proteomes" id="UP000316759">
    <property type="component" value="Unassembled WGS sequence"/>
</dbReference>
<dbReference type="OrthoDB" id="6278790at2759"/>
<protein>
    <submittedName>
        <fullName evidence="1">Uncharacterized protein</fullName>
    </submittedName>
</protein>
<dbReference type="EMBL" id="SUNJ01000683">
    <property type="protein sequence ID" value="TPP67437.1"/>
    <property type="molecule type" value="Genomic_DNA"/>
</dbReference>
<evidence type="ECO:0000313" key="2">
    <source>
        <dbReference type="Proteomes" id="UP000316759"/>
    </source>
</evidence>
<evidence type="ECO:0000313" key="1">
    <source>
        <dbReference type="EMBL" id="TPP67437.1"/>
    </source>
</evidence>
<accession>A0A504Z9U3</accession>
<reference evidence="1 2" key="1">
    <citation type="submission" date="2019-04" db="EMBL/GenBank/DDBJ databases">
        <title>Annotation for the trematode Fasciola gigantica.</title>
        <authorList>
            <person name="Choi Y.-J."/>
        </authorList>
    </citation>
    <scope>NUCLEOTIDE SEQUENCE [LARGE SCALE GENOMIC DNA]</scope>
    <source>
        <strain evidence="1">Uganda_cow_1</strain>
    </source>
</reference>
<gene>
    <name evidence="1" type="ORF">FGIG_07235</name>
</gene>
<organism evidence="1 2">
    <name type="scientific">Fasciola gigantica</name>
    <name type="common">Giant liver fluke</name>
    <dbReference type="NCBI Taxonomy" id="46835"/>
    <lineage>
        <taxon>Eukaryota</taxon>
        <taxon>Metazoa</taxon>
        <taxon>Spiralia</taxon>
        <taxon>Lophotrochozoa</taxon>
        <taxon>Platyhelminthes</taxon>
        <taxon>Trematoda</taxon>
        <taxon>Digenea</taxon>
        <taxon>Plagiorchiida</taxon>
        <taxon>Echinostomata</taxon>
        <taxon>Echinostomatoidea</taxon>
        <taxon>Fasciolidae</taxon>
        <taxon>Fasciola</taxon>
    </lineage>
</organism>
<name>A0A504Z9U3_FASGI</name>
<comment type="caution">
    <text evidence="1">The sequence shown here is derived from an EMBL/GenBank/DDBJ whole genome shotgun (WGS) entry which is preliminary data.</text>
</comment>
<dbReference type="AlphaFoldDB" id="A0A504Z9U3"/>
<keyword evidence="2" id="KW-1185">Reference proteome</keyword>